<dbReference type="NCBIfam" id="NF040656">
    <property type="entry name" value="GHMP_GYDIA"/>
    <property type="match status" value="1"/>
</dbReference>
<organism evidence="1 2">
    <name type="scientific">Flavobacterium succinicans</name>
    <dbReference type="NCBI Taxonomy" id="29536"/>
    <lineage>
        <taxon>Bacteria</taxon>
        <taxon>Pseudomonadati</taxon>
        <taxon>Bacteroidota</taxon>
        <taxon>Flavobacteriia</taxon>
        <taxon>Flavobacteriales</taxon>
        <taxon>Flavobacteriaceae</taxon>
        <taxon>Flavobacterium</taxon>
    </lineage>
</organism>
<name>A0A1I4RNW8_9FLAO</name>
<dbReference type="RefSeq" id="WP_024980335.1">
    <property type="nucleotide sequence ID" value="NZ_CBCRUM010000009.1"/>
</dbReference>
<keyword evidence="1" id="KW-0808">Transferase</keyword>
<accession>A0A1I4RNW8</accession>
<evidence type="ECO:0000313" key="2">
    <source>
        <dbReference type="Proteomes" id="UP000182961"/>
    </source>
</evidence>
<proteinExistence type="predicted"/>
<protein>
    <submittedName>
        <fullName evidence="1">Mevalonate kinase</fullName>
    </submittedName>
</protein>
<sequence length="304" mass="34200">MKHSFYSNGKLLLTGEYLVLDGASALALPTKMGQSLQLIPQENKSIHWKSFDADGSLWLEEKFEIADFLNFKPDAEDSVKNTLLHILHHATLLKGKDFSFNSGFQIETRLTFPRKWGLGTSSTLINNIAQWFQVDAFELLKNSFGGSGYDIACAQNDTPIFYRLEEGLPSVTPITFAPKFTSNLYFVYLNQKQSSKEAIAAYFNKKHQNLNDNIKKINQLTLAVATAQDLLSFSRALQVHENELSTILEMLTVQEALFADFEGVIKSLGAWGGDFVLVASEDNPTNYFVERGFDTVIPYKKMIL</sequence>
<reference evidence="2" key="1">
    <citation type="submission" date="2016-10" db="EMBL/GenBank/DDBJ databases">
        <authorList>
            <person name="Varghese N."/>
            <person name="Submissions S."/>
        </authorList>
    </citation>
    <scope>NUCLEOTIDE SEQUENCE [LARGE SCALE GENOMIC DNA]</scope>
    <source>
        <strain evidence="2">DSM 4002</strain>
    </source>
</reference>
<dbReference type="SUPFAM" id="SSF54211">
    <property type="entry name" value="Ribosomal protein S5 domain 2-like"/>
    <property type="match status" value="1"/>
</dbReference>
<dbReference type="Proteomes" id="UP000182961">
    <property type="component" value="Unassembled WGS sequence"/>
</dbReference>
<gene>
    <name evidence="1" type="ORF">SAMN05444143_101449</name>
</gene>
<dbReference type="eggNOG" id="COG1577">
    <property type="taxonomic scope" value="Bacteria"/>
</dbReference>
<dbReference type="GO" id="GO:0016301">
    <property type="term" value="F:kinase activity"/>
    <property type="evidence" value="ECO:0007669"/>
    <property type="project" value="UniProtKB-KW"/>
</dbReference>
<dbReference type="InterPro" id="IPR047765">
    <property type="entry name" value="GHMP_GYDIA-like"/>
</dbReference>
<dbReference type="EMBL" id="FOUT01000001">
    <property type="protein sequence ID" value="SFM53947.1"/>
    <property type="molecule type" value="Genomic_DNA"/>
</dbReference>
<keyword evidence="2" id="KW-1185">Reference proteome</keyword>
<dbReference type="InterPro" id="IPR014721">
    <property type="entry name" value="Ribsml_uS5_D2-typ_fold_subgr"/>
</dbReference>
<dbReference type="InterPro" id="IPR020568">
    <property type="entry name" value="Ribosomal_Su5_D2-typ_SF"/>
</dbReference>
<keyword evidence="1" id="KW-0418">Kinase</keyword>
<evidence type="ECO:0000313" key="1">
    <source>
        <dbReference type="EMBL" id="SFM53947.1"/>
    </source>
</evidence>
<dbReference type="AlphaFoldDB" id="A0A1I4RNW8"/>
<dbReference type="Gene3D" id="3.30.230.10">
    <property type="match status" value="1"/>
</dbReference>